<dbReference type="RefSeq" id="WP_202857163.1">
    <property type="nucleotide sequence ID" value="NZ_JAEUGD010000048.1"/>
</dbReference>
<sequence>MSAANKYILEAKELIRYNIGLSIFVQSFVLSCPNHPKEHQLATIDQLKYNYCRYTKRTMYYAENFVMNLESINDKLSKHPDFSTKEFITAIPDNIFFDFDAFLFSCKSLVEGKVIERGKEFHSQVLNKFMKYSKKTFNQFIQTYLNPLRDEVVHLNNFGSAIGSMVHIKDGDIMIKAFDYSDEMELQKVFNEILTNMSDIIKNLAQFIVLHECHHFGFPTKDSKFSTGYGDFQISDFVEIDK</sequence>
<dbReference type="EMBL" id="JAEUGD010000048">
    <property type="protein sequence ID" value="MBL6447624.1"/>
    <property type="molecule type" value="Genomic_DNA"/>
</dbReference>
<dbReference type="Proteomes" id="UP000614216">
    <property type="component" value="Unassembled WGS sequence"/>
</dbReference>
<accession>A0A937FWZ9</accession>
<evidence type="ECO:0000313" key="2">
    <source>
        <dbReference type="Proteomes" id="UP000614216"/>
    </source>
</evidence>
<comment type="caution">
    <text evidence="1">The sequence shown here is derived from an EMBL/GenBank/DDBJ whole genome shotgun (WGS) entry which is preliminary data.</text>
</comment>
<gene>
    <name evidence="1" type="ORF">JMN32_15000</name>
</gene>
<dbReference type="AlphaFoldDB" id="A0A937FWZ9"/>
<name>A0A937FWZ9_9BACT</name>
<reference evidence="1" key="1">
    <citation type="submission" date="2021-01" db="EMBL/GenBank/DDBJ databases">
        <title>Fulvivirga kasyanovii gen. nov., sp nov., a novel member of the phylum Bacteroidetes isolated from seawater in a mussel farm.</title>
        <authorList>
            <person name="Zhao L.-H."/>
            <person name="Wang Z.-J."/>
        </authorList>
    </citation>
    <scope>NUCLEOTIDE SEQUENCE</scope>
    <source>
        <strain evidence="1">29W222</strain>
    </source>
</reference>
<evidence type="ECO:0000313" key="1">
    <source>
        <dbReference type="EMBL" id="MBL6447624.1"/>
    </source>
</evidence>
<proteinExistence type="predicted"/>
<dbReference type="PROSITE" id="PS51257">
    <property type="entry name" value="PROKAR_LIPOPROTEIN"/>
    <property type="match status" value="1"/>
</dbReference>
<organism evidence="1 2">
    <name type="scientific">Fulvivirga marina</name>
    <dbReference type="NCBI Taxonomy" id="2494733"/>
    <lineage>
        <taxon>Bacteria</taxon>
        <taxon>Pseudomonadati</taxon>
        <taxon>Bacteroidota</taxon>
        <taxon>Cytophagia</taxon>
        <taxon>Cytophagales</taxon>
        <taxon>Fulvivirgaceae</taxon>
        <taxon>Fulvivirga</taxon>
    </lineage>
</organism>
<protein>
    <submittedName>
        <fullName evidence="1">Uncharacterized protein</fullName>
    </submittedName>
</protein>
<keyword evidence="2" id="KW-1185">Reference proteome</keyword>